<keyword evidence="1" id="KW-0812">Transmembrane</keyword>
<evidence type="ECO:0000313" key="2">
    <source>
        <dbReference type="EMBL" id="MDT0594745.1"/>
    </source>
</evidence>
<feature type="transmembrane region" description="Helical" evidence="1">
    <location>
        <begin position="6"/>
        <end position="23"/>
    </location>
</feature>
<feature type="transmembrane region" description="Helical" evidence="1">
    <location>
        <begin position="362"/>
        <end position="383"/>
    </location>
</feature>
<dbReference type="InterPro" id="IPR036188">
    <property type="entry name" value="FAD/NAD-bd_sf"/>
</dbReference>
<protein>
    <submittedName>
        <fullName evidence="2">Lycopene cyclase family protein</fullName>
    </submittedName>
</protein>
<sequence>MSTHYDLIIIGAGAAGLSFLLALNERAYRGRVLILEAKSGFNTNKTWSFWQQEDMPDYLSKIIKRQWLIWRFSYQDQSIEHECQSQAYSCIDAKDFFELAEYVVSCNDNFNLEFNQTIDNLTQEETCASLYTSGIKFTGNAVIDTRISPMQTPKNAMYQCFYGIEVTTKEACFNDKKALVMENLKHDDIGIEFLYVLPFSETHALVEYTCFDTSPASECLLQQRIQTALNALTDGKGYTLVRSENGVLPMFNIDDSSSPSTSIIVKGGIAGGAMRASTGYCFLPIQRWASALADEYCATKKLRKIAPITQLYRWLDDVFLTVISRNKEKGPEIFFKFAKGMGAASFARFMSEKASTKDLLRAIIIMPKWLFLKGLIVYLFSYYKRRK</sequence>
<evidence type="ECO:0000313" key="3">
    <source>
        <dbReference type="Proteomes" id="UP001253545"/>
    </source>
</evidence>
<dbReference type="RefSeq" id="WP_311368204.1">
    <property type="nucleotide sequence ID" value="NZ_JAVRHX010000001.1"/>
</dbReference>
<dbReference type="Pfam" id="PF05834">
    <property type="entry name" value="Lycopene_cycl"/>
    <property type="match status" value="1"/>
</dbReference>
<dbReference type="EMBL" id="JAVRHX010000001">
    <property type="protein sequence ID" value="MDT0594745.1"/>
    <property type="molecule type" value="Genomic_DNA"/>
</dbReference>
<evidence type="ECO:0000256" key="1">
    <source>
        <dbReference type="SAM" id="Phobius"/>
    </source>
</evidence>
<keyword evidence="3" id="KW-1185">Reference proteome</keyword>
<accession>A0ABU2ZQ70</accession>
<proteinExistence type="predicted"/>
<organism evidence="2 3">
    <name type="scientific">Glaciecola petra</name>
    <dbReference type="NCBI Taxonomy" id="3075602"/>
    <lineage>
        <taxon>Bacteria</taxon>
        <taxon>Pseudomonadati</taxon>
        <taxon>Pseudomonadota</taxon>
        <taxon>Gammaproteobacteria</taxon>
        <taxon>Alteromonadales</taxon>
        <taxon>Alteromonadaceae</taxon>
        <taxon>Glaciecola</taxon>
    </lineage>
</organism>
<comment type="caution">
    <text evidence="2">The sequence shown here is derived from an EMBL/GenBank/DDBJ whole genome shotgun (WGS) entry which is preliminary data.</text>
</comment>
<dbReference type="Proteomes" id="UP001253545">
    <property type="component" value="Unassembled WGS sequence"/>
</dbReference>
<dbReference type="Gene3D" id="3.50.50.60">
    <property type="entry name" value="FAD/NAD(P)-binding domain"/>
    <property type="match status" value="1"/>
</dbReference>
<name>A0ABU2ZQ70_9ALTE</name>
<gene>
    <name evidence="2" type="ORF">RM552_07835</name>
</gene>
<reference evidence="2 3" key="1">
    <citation type="submission" date="2023-09" db="EMBL/GenBank/DDBJ databases">
        <authorList>
            <person name="Rey-Velasco X."/>
        </authorList>
    </citation>
    <scope>NUCLEOTIDE SEQUENCE [LARGE SCALE GENOMIC DNA]</scope>
    <source>
        <strain evidence="2 3">P117</strain>
    </source>
</reference>
<keyword evidence="1" id="KW-0472">Membrane</keyword>
<keyword evidence="1" id="KW-1133">Transmembrane helix</keyword>
<dbReference type="SUPFAM" id="SSF51905">
    <property type="entry name" value="FAD/NAD(P)-binding domain"/>
    <property type="match status" value="1"/>
</dbReference>